<reference evidence="4" key="1">
    <citation type="submission" date="2016-11" db="UniProtKB">
        <authorList>
            <consortium name="WormBaseParasite"/>
        </authorList>
    </citation>
    <scope>IDENTIFICATION</scope>
</reference>
<accession>A0A1I8JNC9</accession>
<evidence type="ECO:0000313" key="4">
    <source>
        <dbReference type="WBParaSite" id="snap_masked-unitig_30793-processed-gene-0.2-mRNA-1"/>
    </source>
</evidence>
<keyword evidence="2" id="KW-0472">Membrane</keyword>
<dbReference type="GO" id="GO:0005886">
    <property type="term" value="C:plasma membrane"/>
    <property type="evidence" value="ECO:0007669"/>
    <property type="project" value="TreeGrafter"/>
</dbReference>
<evidence type="ECO:0000256" key="2">
    <source>
        <dbReference type="SAM" id="Phobius"/>
    </source>
</evidence>
<evidence type="ECO:0000256" key="1">
    <source>
        <dbReference type="ARBA" id="ARBA00008335"/>
    </source>
</evidence>
<dbReference type="WBParaSite" id="snap_masked-unitig_30793-processed-gene-0.2-mRNA-1">
    <property type="protein sequence ID" value="snap_masked-unitig_30793-processed-gene-0.2-mRNA-1"/>
    <property type="gene ID" value="snap_masked-unitig_30793-processed-gene-0.2"/>
</dbReference>
<dbReference type="GO" id="GO:0008643">
    <property type="term" value="P:carbohydrate transport"/>
    <property type="evidence" value="ECO:0007669"/>
    <property type="project" value="InterPro"/>
</dbReference>
<keyword evidence="2" id="KW-0812">Transmembrane</keyword>
<dbReference type="PANTHER" id="PTHR11328">
    <property type="entry name" value="MAJOR FACILITATOR SUPERFAMILY DOMAIN-CONTAINING PROTEIN"/>
    <property type="match status" value="1"/>
</dbReference>
<evidence type="ECO:0000313" key="3">
    <source>
        <dbReference type="Proteomes" id="UP000095280"/>
    </source>
</evidence>
<feature type="transmembrane region" description="Helical" evidence="2">
    <location>
        <begin position="50"/>
        <end position="69"/>
    </location>
</feature>
<protein>
    <submittedName>
        <fullName evidence="4">AA_permease_C domain-containing protein</fullName>
    </submittedName>
</protein>
<dbReference type="AlphaFoldDB" id="A0A1I8JNC9"/>
<dbReference type="InterPro" id="IPR039672">
    <property type="entry name" value="MFS_2"/>
</dbReference>
<dbReference type="PANTHER" id="PTHR11328:SF24">
    <property type="entry name" value="MAJOR FACILITATOR SUPERFAMILY (MFS) PROFILE DOMAIN-CONTAINING PROTEIN"/>
    <property type="match status" value="1"/>
</dbReference>
<sequence length="84" mass="9585">MAGHLVSKTNTRLGKTRPWMMIANPIGCAMFFILWIVLFPVTEDYNGAKFAYYLVVYLLYCTLITCYHVPYTHVVDNANCSTVV</sequence>
<comment type="similarity">
    <text evidence="1">Belongs to the major facilitator superfamily.</text>
</comment>
<keyword evidence="3" id="KW-1185">Reference proteome</keyword>
<name>A0A1I8JNC9_9PLAT</name>
<organism evidence="3 4">
    <name type="scientific">Macrostomum lignano</name>
    <dbReference type="NCBI Taxonomy" id="282301"/>
    <lineage>
        <taxon>Eukaryota</taxon>
        <taxon>Metazoa</taxon>
        <taxon>Spiralia</taxon>
        <taxon>Lophotrochozoa</taxon>
        <taxon>Platyhelminthes</taxon>
        <taxon>Rhabditophora</taxon>
        <taxon>Macrostomorpha</taxon>
        <taxon>Macrostomida</taxon>
        <taxon>Macrostomidae</taxon>
        <taxon>Macrostomum</taxon>
    </lineage>
</organism>
<dbReference type="Proteomes" id="UP000095280">
    <property type="component" value="Unplaced"/>
</dbReference>
<proteinExistence type="inferred from homology"/>
<feature type="transmembrane region" description="Helical" evidence="2">
    <location>
        <begin position="21"/>
        <end position="38"/>
    </location>
</feature>
<dbReference type="Pfam" id="PF13347">
    <property type="entry name" value="MFS_2"/>
    <property type="match status" value="1"/>
</dbReference>
<dbReference type="GO" id="GO:0015293">
    <property type="term" value="F:symporter activity"/>
    <property type="evidence" value="ECO:0007669"/>
    <property type="project" value="InterPro"/>
</dbReference>
<keyword evidence="2" id="KW-1133">Transmembrane helix</keyword>